<name>A0A4S2N614_9PEZI</name>
<protein>
    <submittedName>
        <fullName evidence="2">Uncharacterized protein</fullName>
    </submittedName>
</protein>
<feature type="region of interest" description="Disordered" evidence="1">
    <location>
        <begin position="1"/>
        <end position="89"/>
    </location>
</feature>
<organism evidence="2 3">
    <name type="scientific">Ascodesmis nigricans</name>
    <dbReference type="NCBI Taxonomy" id="341454"/>
    <lineage>
        <taxon>Eukaryota</taxon>
        <taxon>Fungi</taxon>
        <taxon>Dikarya</taxon>
        <taxon>Ascomycota</taxon>
        <taxon>Pezizomycotina</taxon>
        <taxon>Pezizomycetes</taxon>
        <taxon>Pezizales</taxon>
        <taxon>Ascodesmidaceae</taxon>
        <taxon>Ascodesmis</taxon>
    </lineage>
</organism>
<feature type="compositionally biased region" description="Gly residues" evidence="1">
    <location>
        <begin position="70"/>
        <end position="81"/>
    </location>
</feature>
<feature type="region of interest" description="Disordered" evidence="1">
    <location>
        <begin position="183"/>
        <end position="220"/>
    </location>
</feature>
<dbReference type="InParanoid" id="A0A4S2N614"/>
<evidence type="ECO:0000313" key="3">
    <source>
        <dbReference type="Proteomes" id="UP000298138"/>
    </source>
</evidence>
<gene>
    <name evidence="2" type="ORF">EX30DRAFT_360680</name>
</gene>
<keyword evidence="3" id="KW-1185">Reference proteome</keyword>
<evidence type="ECO:0000313" key="2">
    <source>
        <dbReference type="EMBL" id="TGZ84667.1"/>
    </source>
</evidence>
<sequence length="220" mass="23311">MSTPLTTSPTPPPRPPSSCSSPPSAANPRSASPAPVPVFAPRPLRVPPHHGFPRSFLSLEPPRTPSPGEKGLGGSPAGGTGRATPGEETIRIYSPASRDALDDFFKVVRRSSPALSLREILGGWVANNTCSASGKENQDRPSSSCSSSGSRAVIELPSSPVSRNLTRNPIIFNSQFDAASLQRLKMSTSPMQERERTPSVSFEKNPEVPKTADSVKEAET</sequence>
<feature type="compositionally biased region" description="Pro residues" evidence="1">
    <location>
        <begin position="34"/>
        <end position="46"/>
    </location>
</feature>
<dbReference type="Proteomes" id="UP000298138">
    <property type="component" value="Unassembled WGS sequence"/>
</dbReference>
<feature type="region of interest" description="Disordered" evidence="1">
    <location>
        <begin position="128"/>
        <end position="160"/>
    </location>
</feature>
<proteinExistence type="predicted"/>
<accession>A0A4S2N614</accession>
<reference evidence="2 3" key="1">
    <citation type="submission" date="2019-04" db="EMBL/GenBank/DDBJ databases">
        <title>Comparative genomics and transcriptomics to analyze fruiting body development in filamentous ascomycetes.</title>
        <authorList>
            <consortium name="DOE Joint Genome Institute"/>
            <person name="Lutkenhaus R."/>
            <person name="Traeger S."/>
            <person name="Breuer J."/>
            <person name="Kuo A."/>
            <person name="Lipzen A."/>
            <person name="Pangilinan J."/>
            <person name="Dilworth D."/>
            <person name="Sandor L."/>
            <person name="Poggeler S."/>
            <person name="Barry K."/>
            <person name="Grigoriev I.V."/>
            <person name="Nowrousian M."/>
        </authorList>
    </citation>
    <scope>NUCLEOTIDE SEQUENCE [LARGE SCALE GENOMIC DNA]</scope>
    <source>
        <strain evidence="2 3">CBS 389.68</strain>
    </source>
</reference>
<dbReference type="AlphaFoldDB" id="A0A4S2N614"/>
<dbReference type="OrthoDB" id="5358005at2759"/>
<evidence type="ECO:0000256" key="1">
    <source>
        <dbReference type="SAM" id="MobiDB-lite"/>
    </source>
</evidence>
<feature type="compositionally biased region" description="Low complexity" evidence="1">
    <location>
        <begin position="17"/>
        <end position="33"/>
    </location>
</feature>
<dbReference type="EMBL" id="ML220112">
    <property type="protein sequence ID" value="TGZ84667.1"/>
    <property type="molecule type" value="Genomic_DNA"/>
</dbReference>